<name>A0AAV4TDI5_CAEEX</name>
<accession>A0AAV4TDI5</accession>
<dbReference type="EMBL" id="BPLR01011189">
    <property type="protein sequence ID" value="GIY44723.1"/>
    <property type="molecule type" value="Genomic_DNA"/>
</dbReference>
<dbReference type="Proteomes" id="UP001054945">
    <property type="component" value="Unassembled WGS sequence"/>
</dbReference>
<sequence length="145" mass="16324">MLSSSKTSWKSRDLYPSTWSLMLPGVINIQKTSSGFNGCRRTSMSLATHKIYSDGEEEPKSPLLKGIYGLKKETAHKTLCKREEVPIRTDVNPQSFLVRDQLDQSAATSGFWLKHIDQGVEFSIPEPSEGMWGRISSLYRLADAR</sequence>
<keyword evidence="2" id="KW-1185">Reference proteome</keyword>
<evidence type="ECO:0000313" key="2">
    <source>
        <dbReference type="Proteomes" id="UP001054945"/>
    </source>
</evidence>
<reference evidence="1 2" key="1">
    <citation type="submission" date="2021-06" db="EMBL/GenBank/DDBJ databases">
        <title>Caerostris extrusa draft genome.</title>
        <authorList>
            <person name="Kono N."/>
            <person name="Arakawa K."/>
        </authorList>
    </citation>
    <scope>NUCLEOTIDE SEQUENCE [LARGE SCALE GENOMIC DNA]</scope>
</reference>
<dbReference type="AlphaFoldDB" id="A0AAV4TDI5"/>
<proteinExistence type="predicted"/>
<gene>
    <name evidence="1" type="ORF">CEXT_749761</name>
</gene>
<protein>
    <submittedName>
        <fullName evidence="1">Uncharacterized protein</fullName>
    </submittedName>
</protein>
<evidence type="ECO:0000313" key="1">
    <source>
        <dbReference type="EMBL" id="GIY44723.1"/>
    </source>
</evidence>
<comment type="caution">
    <text evidence="1">The sequence shown here is derived from an EMBL/GenBank/DDBJ whole genome shotgun (WGS) entry which is preliminary data.</text>
</comment>
<organism evidence="1 2">
    <name type="scientific">Caerostris extrusa</name>
    <name type="common">Bark spider</name>
    <name type="synonym">Caerostris bankana</name>
    <dbReference type="NCBI Taxonomy" id="172846"/>
    <lineage>
        <taxon>Eukaryota</taxon>
        <taxon>Metazoa</taxon>
        <taxon>Ecdysozoa</taxon>
        <taxon>Arthropoda</taxon>
        <taxon>Chelicerata</taxon>
        <taxon>Arachnida</taxon>
        <taxon>Araneae</taxon>
        <taxon>Araneomorphae</taxon>
        <taxon>Entelegynae</taxon>
        <taxon>Araneoidea</taxon>
        <taxon>Araneidae</taxon>
        <taxon>Caerostris</taxon>
    </lineage>
</organism>